<evidence type="ECO:0000313" key="1">
    <source>
        <dbReference type="EMBL" id="PON82765.1"/>
    </source>
</evidence>
<dbReference type="Proteomes" id="UP000237000">
    <property type="component" value="Unassembled WGS sequence"/>
</dbReference>
<accession>A0A2P5EB15</accession>
<sequence>MPMVRGVAIVKAALHFGMLLCQFLY</sequence>
<evidence type="ECO:0000313" key="2">
    <source>
        <dbReference type="Proteomes" id="UP000237000"/>
    </source>
</evidence>
<name>A0A2P5EB15_TREOI</name>
<organism evidence="1 2">
    <name type="scientific">Trema orientale</name>
    <name type="common">Charcoal tree</name>
    <name type="synonym">Celtis orientalis</name>
    <dbReference type="NCBI Taxonomy" id="63057"/>
    <lineage>
        <taxon>Eukaryota</taxon>
        <taxon>Viridiplantae</taxon>
        <taxon>Streptophyta</taxon>
        <taxon>Embryophyta</taxon>
        <taxon>Tracheophyta</taxon>
        <taxon>Spermatophyta</taxon>
        <taxon>Magnoliopsida</taxon>
        <taxon>eudicotyledons</taxon>
        <taxon>Gunneridae</taxon>
        <taxon>Pentapetalae</taxon>
        <taxon>rosids</taxon>
        <taxon>fabids</taxon>
        <taxon>Rosales</taxon>
        <taxon>Cannabaceae</taxon>
        <taxon>Trema</taxon>
    </lineage>
</organism>
<dbReference type="AlphaFoldDB" id="A0A2P5EB15"/>
<reference evidence="2" key="1">
    <citation type="submission" date="2016-06" db="EMBL/GenBank/DDBJ databases">
        <title>Parallel loss of symbiosis genes in relatives of nitrogen-fixing non-legume Parasponia.</title>
        <authorList>
            <person name="Van Velzen R."/>
            <person name="Holmer R."/>
            <person name="Bu F."/>
            <person name="Rutten L."/>
            <person name="Van Zeijl A."/>
            <person name="Liu W."/>
            <person name="Santuari L."/>
            <person name="Cao Q."/>
            <person name="Sharma T."/>
            <person name="Shen D."/>
            <person name="Roswanjaya Y."/>
            <person name="Wardhani T."/>
            <person name="Kalhor M.S."/>
            <person name="Jansen J."/>
            <person name="Van den Hoogen J."/>
            <person name="Gungor B."/>
            <person name="Hartog M."/>
            <person name="Hontelez J."/>
            <person name="Verver J."/>
            <person name="Yang W.-C."/>
            <person name="Schijlen E."/>
            <person name="Repin R."/>
            <person name="Schilthuizen M."/>
            <person name="Schranz E."/>
            <person name="Heidstra R."/>
            <person name="Miyata K."/>
            <person name="Fedorova E."/>
            <person name="Kohlen W."/>
            <person name="Bisseling T."/>
            <person name="Smit S."/>
            <person name="Geurts R."/>
        </authorList>
    </citation>
    <scope>NUCLEOTIDE SEQUENCE [LARGE SCALE GENOMIC DNA]</scope>
    <source>
        <strain evidence="2">cv. RG33-2</strain>
    </source>
</reference>
<gene>
    <name evidence="1" type="ORF">TorRG33x02_215410</name>
</gene>
<protein>
    <submittedName>
        <fullName evidence="1">Uncharacterized protein</fullName>
    </submittedName>
</protein>
<dbReference type="EMBL" id="JXTC01000189">
    <property type="protein sequence ID" value="PON82765.1"/>
    <property type="molecule type" value="Genomic_DNA"/>
</dbReference>
<comment type="caution">
    <text evidence="1">The sequence shown here is derived from an EMBL/GenBank/DDBJ whole genome shotgun (WGS) entry which is preliminary data.</text>
</comment>
<dbReference type="InParanoid" id="A0A2P5EB15"/>
<proteinExistence type="predicted"/>
<keyword evidence="2" id="KW-1185">Reference proteome</keyword>